<comment type="caution">
    <text evidence="2">The sequence shown here is derived from an EMBL/GenBank/DDBJ whole genome shotgun (WGS) entry which is preliminary data.</text>
</comment>
<gene>
    <name evidence="2" type="ORF">PVAG01_00603</name>
</gene>
<organism evidence="2 3">
    <name type="scientific">Phlyctema vagabunda</name>
    <dbReference type="NCBI Taxonomy" id="108571"/>
    <lineage>
        <taxon>Eukaryota</taxon>
        <taxon>Fungi</taxon>
        <taxon>Dikarya</taxon>
        <taxon>Ascomycota</taxon>
        <taxon>Pezizomycotina</taxon>
        <taxon>Leotiomycetes</taxon>
        <taxon>Helotiales</taxon>
        <taxon>Dermateaceae</taxon>
        <taxon>Phlyctema</taxon>
    </lineage>
</organism>
<accession>A0ABR4PUP8</accession>
<evidence type="ECO:0000313" key="3">
    <source>
        <dbReference type="Proteomes" id="UP001629113"/>
    </source>
</evidence>
<evidence type="ECO:0000313" key="2">
    <source>
        <dbReference type="EMBL" id="KAL3427094.1"/>
    </source>
</evidence>
<sequence>MESTNCGRSTGNDNDQNNMPFSGNTMPPSPSPVNRVETPEEKRVRWTKETEWTKKLCDDVATNRGCDSELRCLARTLVCIIGFWQSQAGDKEPSHHPIKLHQDTVTVTLLQVFALVPAHYQWMVLVNMEERARDGDPSWLCESIMEVLVVLNRNRQVNANFFAPAMASMARGSLDDYYQDVFPKSYLEYVVNEVPDDKEDWVEGRSFKVPPATESIVYFYNYTEEPWTVGVIGVHDNKWKHSLLDSFTTEETKGPLFKSFKRHSGHFQTLIQTASGLPLVKGSVYSSGKSAQQYNTNDCGVIAVYNAIQILNGATRQTGVDTTRQRLGFLEDVLKKLKTLPQPGSTNVDAGLNSPSGGISLSAGTSSNSTTSALTGCIDTTSDDTACDSSSGKLPNGTTPTESATATVQKSNGSSPPRVASWPINQEVTGILESFEVDILQYVPLPWPSKLVEIIQKRADQRRKKSARMLKSNIRRDRASSV</sequence>
<feature type="compositionally biased region" description="Polar residues" evidence="1">
    <location>
        <begin position="392"/>
        <end position="415"/>
    </location>
</feature>
<protein>
    <recommendedName>
        <fullName evidence="4">Ubiquitin-like protease family profile domain-containing protein</fullName>
    </recommendedName>
</protein>
<name>A0ABR4PUP8_9HELO</name>
<dbReference type="EMBL" id="JBFCZG010000001">
    <property type="protein sequence ID" value="KAL3427094.1"/>
    <property type="molecule type" value="Genomic_DNA"/>
</dbReference>
<evidence type="ECO:0008006" key="4">
    <source>
        <dbReference type="Google" id="ProtNLM"/>
    </source>
</evidence>
<dbReference type="Proteomes" id="UP001629113">
    <property type="component" value="Unassembled WGS sequence"/>
</dbReference>
<feature type="region of interest" description="Disordered" evidence="1">
    <location>
        <begin position="1"/>
        <end position="42"/>
    </location>
</feature>
<evidence type="ECO:0000256" key="1">
    <source>
        <dbReference type="SAM" id="MobiDB-lite"/>
    </source>
</evidence>
<keyword evidence="3" id="KW-1185">Reference proteome</keyword>
<reference evidence="2 3" key="1">
    <citation type="submission" date="2024-06" db="EMBL/GenBank/DDBJ databases">
        <title>Complete genome of Phlyctema vagabunda strain 19-DSS-EL-015.</title>
        <authorList>
            <person name="Fiorenzani C."/>
        </authorList>
    </citation>
    <scope>NUCLEOTIDE SEQUENCE [LARGE SCALE GENOMIC DNA]</scope>
    <source>
        <strain evidence="2 3">19-DSS-EL-015</strain>
    </source>
</reference>
<feature type="region of interest" description="Disordered" evidence="1">
    <location>
        <begin position="382"/>
        <end position="421"/>
    </location>
</feature>
<proteinExistence type="predicted"/>
<feature type="compositionally biased region" description="Polar residues" evidence="1">
    <location>
        <begin position="1"/>
        <end position="26"/>
    </location>
</feature>